<dbReference type="SUPFAM" id="SSF51182">
    <property type="entry name" value="RmlC-like cupins"/>
    <property type="match status" value="1"/>
</dbReference>
<organism evidence="2 3">
    <name type="scientific">Gordonia amarae NBRC 15530</name>
    <dbReference type="NCBI Taxonomy" id="1075090"/>
    <lineage>
        <taxon>Bacteria</taxon>
        <taxon>Bacillati</taxon>
        <taxon>Actinomycetota</taxon>
        <taxon>Actinomycetes</taxon>
        <taxon>Mycobacteriales</taxon>
        <taxon>Gordoniaceae</taxon>
        <taxon>Gordonia</taxon>
    </lineage>
</organism>
<evidence type="ECO:0000313" key="2">
    <source>
        <dbReference type="EMBL" id="GAB05085.1"/>
    </source>
</evidence>
<dbReference type="Proteomes" id="UP000006023">
    <property type="component" value="Unassembled WGS sequence"/>
</dbReference>
<dbReference type="STRING" id="1075090.GOAMR_26_00590"/>
<dbReference type="InterPro" id="IPR011051">
    <property type="entry name" value="RmlC_Cupin_sf"/>
</dbReference>
<proteinExistence type="predicted"/>
<name>G7GNB0_9ACTN</name>
<accession>G7GNB0</accession>
<dbReference type="eggNOG" id="COG1917">
    <property type="taxonomic scope" value="Bacteria"/>
</dbReference>
<dbReference type="RefSeq" id="WP_005185413.1">
    <property type="nucleotide sequence ID" value="NZ_BAED01000026.1"/>
</dbReference>
<dbReference type="InterPro" id="IPR013096">
    <property type="entry name" value="Cupin_2"/>
</dbReference>
<reference evidence="2 3" key="1">
    <citation type="submission" date="2011-11" db="EMBL/GenBank/DDBJ databases">
        <title>Whole genome shotgun sequence of Gordonia amarae NBRC 15530.</title>
        <authorList>
            <person name="Takarada H."/>
            <person name="Hosoyama A."/>
            <person name="Tsuchikane K."/>
            <person name="Katsumata H."/>
            <person name="Yamazaki S."/>
            <person name="Fujita N."/>
        </authorList>
    </citation>
    <scope>NUCLEOTIDE SEQUENCE [LARGE SCALE GENOMIC DNA]</scope>
    <source>
        <strain evidence="2 3">NBRC 15530</strain>
    </source>
</reference>
<dbReference type="Gene3D" id="2.60.120.10">
    <property type="entry name" value="Jelly Rolls"/>
    <property type="match status" value="1"/>
</dbReference>
<keyword evidence="3" id="KW-1185">Reference proteome</keyword>
<dbReference type="Pfam" id="PF07883">
    <property type="entry name" value="Cupin_2"/>
    <property type="match status" value="1"/>
</dbReference>
<comment type="caution">
    <text evidence="2">The sequence shown here is derived from an EMBL/GenBank/DDBJ whole genome shotgun (WGS) entry which is preliminary data.</text>
</comment>
<dbReference type="EMBL" id="BAED01000026">
    <property type="protein sequence ID" value="GAB05085.1"/>
    <property type="molecule type" value="Genomic_DNA"/>
</dbReference>
<protein>
    <recommendedName>
        <fullName evidence="1">Cupin type-2 domain-containing protein</fullName>
    </recommendedName>
</protein>
<gene>
    <name evidence="2" type="ORF">GOAMR_26_00590</name>
</gene>
<evidence type="ECO:0000259" key="1">
    <source>
        <dbReference type="Pfam" id="PF07883"/>
    </source>
</evidence>
<dbReference type="AlphaFoldDB" id="G7GNB0"/>
<evidence type="ECO:0000313" key="3">
    <source>
        <dbReference type="Proteomes" id="UP000006023"/>
    </source>
</evidence>
<dbReference type="InterPro" id="IPR014710">
    <property type="entry name" value="RmlC-like_jellyroll"/>
</dbReference>
<sequence>MTDLNTYTEITGLSAAERSPADSARPNISVMWRNDDVIVIRLAFRAGQTMPDHRAGKPILVLGQAGRIDFTVADSHIILEPGSAVHVDAKVIHSLHADTDAVATLMVLESSRSS</sequence>
<feature type="domain" description="Cupin type-2" evidence="1">
    <location>
        <begin position="45"/>
        <end position="107"/>
    </location>
</feature>